<dbReference type="Gene3D" id="3.50.50.60">
    <property type="entry name" value="FAD/NAD(P)-binding domain"/>
    <property type="match status" value="2"/>
</dbReference>
<dbReference type="AlphaFoldDB" id="A0A2R6P0G2"/>
<protein>
    <submittedName>
        <fullName evidence="1">Uncharacterized protein</fullName>
    </submittedName>
</protein>
<dbReference type="PRINTS" id="PR00419">
    <property type="entry name" value="ADXRDTASE"/>
</dbReference>
<dbReference type="InterPro" id="IPR050464">
    <property type="entry name" value="Zeta_carotene_desat/Oxidored"/>
</dbReference>
<sequence length="374" mass="40853">MAVSVAAAPAPEAHPVCIVGAGPAGLMAANGLEAKGYSTVIFEKDPEVGGKCQEYYEGNTFHPMGALVFPNSTMYTETYKVVSQSGLPNYPFGYDGKPWLFDWQTGDVVLAPSSQGDLYPEMESDIDRYIQFWNANISSNWGSIGYKDGIPLEYTVSIGQWLTDNGYGALFINIFEEGMVPYGYGDISETPALILAFPPVIDALEAAHLDITSEENEVFSPVGTTKYWSGAVNVAIPPGSVYGAAVFEAEGQPAAVVSLFNTSSIATTWSWGKYRSNQTDEEAKELLISTISKFNKDPNNATQLPIPITEEDVRDFGGWDYFPHYDTQQLQEGFYGKFDALQGHKNTYYASGLNAFEIIEFALRAGQDVAASYF</sequence>
<dbReference type="OrthoDB" id="5046242at2759"/>
<evidence type="ECO:0000313" key="2">
    <source>
        <dbReference type="Proteomes" id="UP000186601"/>
    </source>
</evidence>
<proteinExistence type="predicted"/>
<dbReference type="STRING" id="98765.A0A2R6P0G2"/>
<evidence type="ECO:0000313" key="1">
    <source>
        <dbReference type="EMBL" id="PSR82350.1"/>
    </source>
</evidence>
<dbReference type="GO" id="GO:0016491">
    <property type="term" value="F:oxidoreductase activity"/>
    <property type="evidence" value="ECO:0007669"/>
    <property type="project" value="TreeGrafter"/>
</dbReference>
<dbReference type="Gene3D" id="1.10.405.20">
    <property type="match status" value="1"/>
</dbReference>
<name>A0A2R6P0G2_9APHY</name>
<dbReference type="PANTHER" id="PTHR42923">
    <property type="entry name" value="PROTOPORPHYRINOGEN OXIDASE"/>
    <property type="match status" value="1"/>
</dbReference>
<dbReference type="InterPro" id="IPR036188">
    <property type="entry name" value="FAD/NAD-bd_sf"/>
</dbReference>
<organism evidence="1 2">
    <name type="scientific">Hermanssonia centrifuga</name>
    <dbReference type="NCBI Taxonomy" id="98765"/>
    <lineage>
        <taxon>Eukaryota</taxon>
        <taxon>Fungi</taxon>
        <taxon>Dikarya</taxon>
        <taxon>Basidiomycota</taxon>
        <taxon>Agaricomycotina</taxon>
        <taxon>Agaricomycetes</taxon>
        <taxon>Polyporales</taxon>
        <taxon>Meruliaceae</taxon>
        <taxon>Hermanssonia</taxon>
    </lineage>
</organism>
<dbReference type="Proteomes" id="UP000186601">
    <property type="component" value="Unassembled WGS sequence"/>
</dbReference>
<dbReference type="Pfam" id="PF13450">
    <property type="entry name" value="NAD_binding_8"/>
    <property type="match status" value="1"/>
</dbReference>
<keyword evidence="2" id="KW-1185">Reference proteome</keyword>
<reference evidence="1 2" key="1">
    <citation type="submission" date="2018-02" db="EMBL/GenBank/DDBJ databases">
        <title>Genome sequence of the basidiomycete white-rot fungus Phlebia centrifuga.</title>
        <authorList>
            <person name="Granchi Z."/>
            <person name="Peng M."/>
            <person name="de Vries R.P."/>
            <person name="Hilden K."/>
            <person name="Makela M.R."/>
            <person name="Grigoriev I."/>
            <person name="Riley R."/>
        </authorList>
    </citation>
    <scope>NUCLEOTIDE SEQUENCE [LARGE SCALE GENOMIC DNA]</scope>
    <source>
        <strain evidence="1 2">FBCC195</strain>
    </source>
</reference>
<comment type="caution">
    <text evidence="1">The sequence shown here is derived from an EMBL/GenBank/DDBJ whole genome shotgun (WGS) entry which is preliminary data.</text>
</comment>
<accession>A0A2R6P0G2</accession>
<dbReference type="EMBL" id="MLYV02000589">
    <property type="protein sequence ID" value="PSR82350.1"/>
    <property type="molecule type" value="Genomic_DNA"/>
</dbReference>
<dbReference type="SUPFAM" id="SSF51971">
    <property type="entry name" value="Nucleotide-binding domain"/>
    <property type="match status" value="1"/>
</dbReference>
<gene>
    <name evidence="1" type="ORF">PHLCEN_2v6093</name>
</gene>